<dbReference type="GO" id="GO:0005484">
    <property type="term" value="F:SNAP receptor activity"/>
    <property type="evidence" value="ECO:0007669"/>
    <property type="project" value="TreeGrafter"/>
</dbReference>
<evidence type="ECO:0000256" key="5">
    <source>
        <dbReference type="ARBA" id="ARBA00022824"/>
    </source>
</evidence>
<evidence type="ECO:0000313" key="13">
    <source>
        <dbReference type="Proteomes" id="UP000235786"/>
    </source>
</evidence>
<dbReference type="GO" id="GO:0005789">
    <property type="term" value="C:endoplasmic reticulum membrane"/>
    <property type="evidence" value="ECO:0007669"/>
    <property type="project" value="UniProtKB-SubCell"/>
</dbReference>
<accession>A0A2J6R811</accession>
<organism evidence="12 13">
    <name type="scientific">Hyaloscypha variabilis (strain UAMH 11265 / GT02V1 / F)</name>
    <name type="common">Meliniomyces variabilis</name>
    <dbReference type="NCBI Taxonomy" id="1149755"/>
    <lineage>
        <taxon>Eukaryota</taxon>
        <taxon>Fungi</taxon>
        <taxon>Dikarya</taxon>
        <taxon>Ascomycota</taxon>
        <taxon>Pezizomycotina</taxon>
        <taxon>Leotiomycetes</taxon>
        <taxon>Helotiales</taxon>
        <taxon>Hyaloscyphaceae</taxon>
        <taxon>Hyaloscypha</taxon>
        <taxon>Hyaloscypha variabilis</taxon>
    </lineage>
</organism>
<comment type="subcellular location">
    <subcellularLocation>
        <location evidence="1">Endoplasmic reticulum membrane</location>
        <topology evidence="1">Single-pass type IV membrane protein</topology>
    </subcellularLocation>
</comment>
<evidence type="ECO:0000256" key="10">
    <source>
        <dbReference type="SAM" id="MobiDB-lite"/>
    </source>
</evidence>
<keyword evidence="13" id="KW-1185">Reference proteome</keyword>
<evidence type="ECO:0000256" key="9">
    <source>
        <dbReference type="ARBA" id="ARBA00023136"/>
    </source>
</evidence>
<sequence>MARLSTVNNPAPDPTAINLTRMIARLQKILISPDQDTESKLRSSSLERERVASNLEYARSLLLKLEQDAQSIKVQTRKQETQIELSKKREMIQRLIERLEELNELGANEDQDEDSSEGEDLLGEDTPSEETDSHSHASHIDPQSATPSPPQATSPILAPTDHTPLQPAIRPTPDFPPSQLSSEPQATLRSRAPRSERAELLSTTTGSSVSHTSEALLTHNRTEQESLTASLLFMASQLKASSQSFSASLESEKTILESATTGLDKNEQGMEAAQKRVGALRKLTEGRGWWGRMLMYAYIAGLMVLAILIVFVMPKLRFSPALW</sequence>
<reference evidence="12 13" key="1">
    <citation type="submission" date="2016-04" db="EMBL/GenBank/DDBJ databases">
        <title>A degradative enzymes factory behind the ericoid mycorrhizal symbiosis.</title>
        <authorList>
            <consortium name="DOE Joint Genome Institute"/>
            <person name="Martino E."/>
            <person name="Morin E."/>
            <person name="Grelet G."/>
            <person name="Kuo A."/>
            <person name="Kohler A."/>
            <person name="Daghino S."/>
            <person name="Barry K."/>
            <person name="Choi C."/>
            <person name="Cichocki N."/>
            <person name="Clum A."/>
            <person name="Copeland A."/>
            <person name="Hainaut M."/>
            <person name="Haridas S."/>
            <person name="Labutti K."/>
            <person name="Lindquist E."/>
            <person name="Lipzen A."/>
            <person name="Khouja H.-R."/>
            <person name="Murat C."/>
            <person name="Ohm R."/>
            <person name="Olson A."/>
            <person name="Spatafora J."/>
            <person name="Veneault-Fourrey C."/>
            <person name="Henrissat B."/>
            <person name="Grigoriev I."/>
            <person name="Martin F."/>
            <person name="Perotto S."/>
        </authorList>
    </citation>
    <scope>NUCLEOTIDE SEQUENCE [LARGE SCALE GENOMIC DNA]</scope>
    <source>
        <strain evidence="12 13">F</strain>
    </source>
</reference>
<comment type="similarity">
    <text evidence="2">Belongs to the USE1 family.</text>
</comment>
<evidence type="ECO:0008006" key="14">
    <source>
        <dbReference type="Google" id="ProtNLM"/>
    </source>
</evidence>
<evidence type="ECO:0000256" key="11">
    <source>
        <dbReference type="SAM" id="Phobius"/>
    </source>
</evidence>
<evidence type="ECO:0000256" key="8">
    <source>
        <dbReference type="ARBA" id="ARBA00022989"/>
    </source>
</evidence>
<protein>
    <recommendedName>
        <fullName evidence="14">Synaptobrevin</fullName>
    </recommendedName>
</protein>
<feature type="region of interest" description="Disordered" evidence="10">
    <location>
        <begin position="103"/>
        <end position="214"/>
    </location>
</feature>
<dbReference type="EMBL" id="KZ613953">
    <property type="protein sequence ID" value="PMD34630.1"/>
    <property type="molecule type" value="Genomic_DNA"/>
</dbReference>
<keyword evidence="4 11" id="KW-0812">Transmembrane</keyword>
<evidence type="ECO:0000256" key="6">
    <source>
        <dbReference type="ARBA" id="ARBA00022892"/>
    </source>
</evidence>
<dbReference type="GO" id="GO:0006890">
    <property type="term" value="P:retrograde vesicle-mediated transport, Golgi to endoplasmic reticulum"/>
    <property type="evidence" value="ECO:0007669"/>
    <property type="project" value="TreeGrafter"/>
</dbReference>
<dbReference type="GO" id="GO:0031201">
    <property type="term" value="C:SNARE complex"/>
    <property type="evidence" value="ECO:0007669"/>
    <property type="project" value="TreeGrafter"/>
</dbReference>
<feature type="compositionally biased region" description="Acidic residues" evidence="10">
    <location>
        <begin position="107"/>
        <end position="130"/>
    </location>
</feature>
<evidence type="ECO:0000256" key="7">
    <source>
        <dbReference type="ARBA" id="ARBA00022927"/>
    </source>
</evidence>
<dbReference type="OrthoDB" id="3231855at2759"/>
<evidence type="ECO:0000313" key="12">
    <source>
        <dbReference type="EMBL" id="PMD34630.1"/>
    </source>
</evidence>
<evidence type="ECO:0000256" key="3">
    <source>
        <dbReference type="ARBA" id="ARBA00022448"/>
    </source>
</evidence>
<proteinExistence type="inferred from homology"/>
<dbReference type="Proteomes" id="UP000235786">
    <property type="component" value="Unassembled WGS sequence"/>
</dbReference>
<keyword evidence="8 11" id="KW-1133">Transmembrane helix</keyword>
<evidence type="ECO:0000256" key="4">
    <source>
        <dbReference type="ARBA" id="ARBA00022692"/>
    </source>
</evidence>
<evidence type="ECO:0000256" key="1">
    <source>
        <dbReference type="ARBA" id="ARBA00004163"/>
    </source>
</evidence>
<keyword evidence="3" id="KW-0813">Transport</keyword>
<dbReference type="GO" id="GO:0015031">
    <property type="term" value="P:protein transport"/>
    <property type="evidence" value="ECO:0007669"/>
    <property type="project" value="UniProtKB-KW"/>
</dbReference>
<keyword evidence="6" id="KW-0931">ER-Golgi transport</keyword>
<dbReference type="InterPro" id="IPR019150">
    <property type="entry name" value="Vesicle_transport_protein_Use1"/>
</dbReference>
<gene>
    <name evidence="12" type="ORF">L207DRAFT_516783</name>
</gene>
<dbReference type="AlphaFoldDB" id="A0A2J6R811"/>
<name>A0A2J6R811_HYAVF</name>
<evidence type="ECO:0000256" key="2">
    <source>
        <dbReference type="ARBA" id="ARBA00007891"/>
    </source>
</evidence>
<keyword evidence="9 11" id="KW-0472">Membrane</keyword>
<keyword evidence="7" id="KW-0653">Protein transport</keyword>
<dbReference type="STRING" id="1149755.A0A2J6R811"/>
<feature type="transmembrane region" description="Helical" evidence="11">
    <location>
        <begin position="293"/>
        <end position="313"/>
    </location>
</feature>
<keyword evidence="5" id="KW-0256">Endoplasmic reticulum</keyword>
<feature type="compositionally biased region" description="Low complexity" evidence="10">
    <location>
        <begin position="202"/>
        <end position="213"/>
    </location>
</feature>
<dbReference type="PANTHER" id="PTHR13050">
    <property type="entry name" value="USE1-LIKE PROTEIN"/>
    <property type="match status" value="1"/>
</dbReference>
<dbReference type="PANTHER" id="PTHR13050:SF7">
    <property type="entry name" value="VESICLE TRANSPORT PROTEIN USE1"/>
    <property type="match status" value="1"/>
</dbReference>
<feature type="compositionally biased region" description="Polar residues" evidence="10">
    <location>
        <begin position="178"/>
        <end position="188"/>
    </location>
</feature>